<dbReference type="InterPro" id="IPR036890">
    <property type="entry name" value="HATPase_C_sf"/>
</dbReference>
<dbReference type="HOGENOM" id="CLU_001744_1_0_1"/>
<dbReference type="Gene3D" id="3.30.565.10">
    <property type="entry name" value="Histidine kinase-like ATPase, C-terminal domain"/>
    <property type="match status" value="1"/>
</dbReference>
<dbReference type="PANTHER" id="PTHR47839">
    <property type="entry name" value="DOMAIN PROTEIN, PUTATIVE (AFU_ORTHOLOGUE AFUA_6G04830)-RELATED"/>
    <property type="match status" value="1"/>
</dbReference>
<accession>A0A067M0C2</accession>
<dbReference type="InParanoid" id="A0A067M0C2"/>
<gene>
    <name evidence="1" type="ORF">BOTBODRAFT_48402</name>
</gene>
<dbReference type="PANTHER" id="PTHR47839:SF1">
    <property type="entry name" value="DOMAIN PROTEIN, PUTATIVE (AFU_ORTHOLOGUE AFUA_6G04830)-RELATED"/>
    <property type="match status" value="1"/>
</dbReference>
<dbReference type="Proteomes" id="UP000027195">
    <property type="component" value="Unassembled WGS sequence"/>
</dbReference>
<dbReference type="OrthoDB" id="10031156at2759"/>
<proteinExistence type="predicted"/>
<sequence>MLRQARWDTTEDIDIAWPSESYYPPRQPAAGMDRTIFWEGKAYEPIKVNQRALIDKVLARYSADCAVSQLDIQYFESCYKYAPNLIGPLSPDEGSQNADDASAEYAKIHFKTKKYMARNKLKEFSGQEEQGPPDTNLQCTVQNDGTGFRKSDWDRLKSIGITRSICPPFHKTNQSLHLLADGNPDQQKIGAFGVDLLEYLLGFYSVFSVTDEPVVTSVDPDEPKSDAKRHSMAFHWFEDQLFVCLDKLALPSSKSPSGKYWTKIKMALRKPDALPSHPAVIARFLSTSLTFMTHLRDVSVYFDGHCLARITKEIEDEMELGLPTGLQSVSPGGVMAITGIKSAGVSIKASVTPSLCTIDTGEPSALPSQDLVKSIRLIVFGASIKVGAGSRMTEELKRVMKKPPPAHCVYQMLYLGKTEYDGHSNEGAMATDIFQGLRTDLDSTTGSARIFIGHATDQTIGIGGHVSGRFIPTVERALIELMAETHYETVVSRWNKELLFVGGYLARAVYEYLISNIKTDWEAPPETSSAKIGHAKLQQEFVHILRFFTFRPSAPSPIASDLTEEAFFSCAQPNSFPVVSTVGVKDIHKVRLYDPRFAGFVKKLPTLPVHVTEAMTVSLRKRKLIQEITDEDVIQELKSRPLTQEELIECLKWWISSNAGPSDSRDHSLRDQLLSTVKFTTSSSNGKGEQIHATGTVIHLASIRTYMDLRNGIPLDVPLPSHTFPAAVGQSLDLSFLGPALGWSVLNVAEWVQNLTSKPTLDSSPAESNLTTCKVFAARVLGVIAQVWDSPPVVGQHREIVNKLKEVTCIPTQCGMKRPNETYLTEVGLFPDLPVASLPEGMAPRASMDRMLTALGVHQDVEVQLVLDRIARMVATEDSSNFQLVKWLVHRKDTLTSAHLKEAAMFLKKESSGEGLRPFPKAAPTLQNSKRFTATQLYEPTEVLKQLDLPILDWDSDKKWQSDSGEAKLLFELGLNERPTIHDLLQRAAYSPPALSKAAFRYFLDHFSAFYASVYDAVKFSEIPFVPSISIIGPDECPCLAKPSEVFIDHDYLIMGFLVINPSLRGLRACDALGLKERPLIEVIITQLSSQPPNDHETANRIFSYLDKRTKEFTPAQFNLLRAAKIIPVRNHPESSVEETTCLKAVHECYIGRPRAAFHSKLFIFLSDFDGAAKAFLRACRIGEEPTVTEIVQKIMSGPQEFYELAELQHIALRWMKVDLDLREDMKKSPMFPAIRVVEAASPHTIPLLRPEEIVVIDDAHAYGLFSNHLYSAPQDKTIEELYLSLGSPHLSSLVYEKPEFQGKMLEDQVAKTTRALILERLPLFFHEYHSVQEPMVSVDWLSQERNFLVRVVGNLQLVKMLDWPSQNLKLEKKSEVSAVAFREKKAGSIQLLLAHSVTLDMYEYVLYSPKTSGLCFLTGTGDNHRHRIAHSMCKVLFHQQPANDTLLGRILSGDLEALKRRGAADYSATNSSKSRVPPPGVFAKWSLKRSLGPFWKPKQSHSKVSDGSSSLTSRLNSTISHSQMMHFINASIDAALKCEGSHVPLSSALSSQPPHISITQEPMDGVVYCDTNNRYEGFMPSDEINGYRIHVERGTRDSTQLMVEKKDCLDRFTTQVINPLHKIYDLPKNQVHVVYTDDIRLMAFNHDHGIFLNLHYYEICHDEKVAGGAPNTARISWYLTFAHEIAHNVVEEHNANHEYLFSHICERFLPSFISLITQPEGTQAGVNAEG</sequence>
<organism evidence="1 2">
    <name type="scientific">Botryobasidium botryosum (strain FD-172 SS1)</name>
    <dbReference type="NCBI Taxonomy" id="930990"/>
    <lineage>
        <taxon>Eukaryota</taxon>
        <taxon>Fungi</taxon>
        <taxon>Dikarya</taxon>
        <taxon>Basidiomycota</taxon>
        <taxon>Agaricomycotina</taxon>
        <taxon>Agaricomycetes</taxon>
        <taxon>Cantharellales</taxon>
        <taxon>Botryobasidiaceae</taxon>
        <taxon>Botryobasidium</taxon>
    </lineage>
</organism>
<evidence type="ECO:0000313" key="2">
    <source>
        <dbReference type="Proteomes" id="UP000027195"/>
    </source>
</evidence>
<dbReference type="InterPro" id="IPR022155">
    <property type="entry name" value="DUF3684"/>
</dbReference>
<reference evidence="2" key="1">
    <citation type="journal article" date="2014" name="Proc. Natl. Acad. Sci. U.S.A.">
        <title>Extensive sampling of basidiomycete genomes demonstrates inadequacy of the white-rot/brown-rot paradigm for wood decay fungi.</title>
        <authorList>
            <person name="Riley R."/>
            <person name="Salamov A.A."/>
            <person name="Brown D.W."/>
            <person name="Nagy L.G."/>
            <person name="Floudas D."/>
            <person name="Held B.W."/>
            <person name="Levasseur A."/>
            <person name="Lombard V."/>
            <person name="Morin E."/>
            <person name="Otillar R."/>
            <person name="Lindquist E.A."/>
            <person name="Sun H."/>
            <person name="LaButti K.M."/>
            <person name="Schmutz J."/>
            <person name="Jabbour D."/>
            <person name="Luo H."/>
            <person name="Baker S.E."/>
            <person name="Pisabarro A.G."/>
            <person name="Walton J.D."/>
            <person name="Blanchette R.A."/>
            <person name="Henrissat B."/>
            <person name="Martin F."/>
            <person name="Cullen D."/>
            <person name="Hibbett D.S."/>
            <person name="Grigoriev I.V."/>
        </authorList>
    </citation>
    <scope>NUCLEOTIDE SEQUENCE [LARGE SCALE GENOMIC DNA]</scope>
    <source>
        <strain evidence="2">FD-172 SS1</strain>
    </source>
</reference>
<dbReference type="SUPFAM" id="SSF55874">
    <property type="entry name" value="ATPase domain of HSP90 chaperone/DNA topoisomerase II/histidine kinase"/>
    <property type="match status" value="1"/>
</dbReference>
<dbReference type="Pfam" id="PF12449">
    <property type="entry name" value="DUF3684"/>
    <property type="match status" value="2"/>
</dbReference>
<keyword evidence="2" id="KW-1185">Reference proteome</keyword>
<evidence type="ECO:0000313" key="1">
    <source>
        <dbReference type="EMBL" id="KDQ08125.1"/>
    </source>
</evidence>
<name>A0A067M0C2_BOTB1</name>
<dbReference type="EMBL" id="KL198095">
    <property type="protein sequence ID" value="KDQ08125.1"/>
    <property type="molecule type" value="Genomic_DNA"/>
</dbReference>
<protein>
    <submittedName>
        <fullName evidence="1">Uncharacterized protein</fullName>
    </submittedName>
</protein>
<dbReference type="STRING" id="930990.A0A067M0C2"/>